<dbReference type="AlphaFoldDB" id="A0A6C1B2U0"/>
<sequence length="121" mass="13600">MSTRHLIWISSALWFALIVLCTAWEAWLAPLRPGGSWLILKAALLLIPLRGILHGRRYTYQWASMFVLLYFMEGVVRAGDPGAAGLMARIEIVLTVAVFFPMILYAKRTAPSKLKQTAKEP</sequence>
<keyword evidence="1" id="KW-0472">Membrane</keyword>
<gene>
    <name evidence="2" type="ORF">G3580_06350</name>
</gene>
<dbReference type="EMBL" id="CP048836">
    <property type="protein sequence ID" value="QID17299.1"/>
    <property type="molecule type" value="Genomic_DNA"/>
</dbReference>
<reference evidence="2 3" key="1">
    <citation type="submission" date="2020-02" db="EMBL/GenBank/DDBJ databases">
        <title>Nitrogenibacter mangrovi gen. nov., sp. nov. isolated from mangrove sediment, a denitrifying betaproteobacterium.</title>
        <authorList>
            <person name="Liao H."/>
            <person name="Tian Y."/>
        </authorList>
    </citation>
    <scope>NUCLEOTIDE SEQUENCE [LARGE SCALE GENOMIC DNA]</scope>
    <source>
        <strain evidence="2 3">M9-3-2</strain>
    </source>
</reference>
<proteinExistence type="predicted"/>
<dbReference type="KEGG" id="azq:G3580_06350"/>
<evidence type="ECO:0000256" key="1">
    <source>
        <dbReference type="SAM" id="Phobius"/>
    </source>
</evidence>
<feature type="transmembrane region" description="Helical" evidence="1">
    <location>
        <begin position="60"/>
        <end position="78"/>
    </location>
</feature>
<accession>A0A6C1B2U0</accession>
<dbReference type="InterPro" id="IPR018643">
    <property type="entry name" value="DUF2069_membrane"/>
</dbReference>
<keyword evidence="1" id="KW-1133">Transmembrane helix</keyword>
<name>A0A6C1B2U0_9RHOO</name>
<organism evidence="2 3">
    <name type="scientific">Nitrogeniibacter mangrovi</name>
    <dbReference type="NCBI Taxonomy" id="2016596"/>
    <lineage>
        <taxon>Bacteria</taxon>
        <taxon>Pseudomonadati</taxon>
        <taxon>Pseudomonadota</taxon>
        <taxon>Betaproteobacteria</taxon>
        <taxon>Rhodocyclales</taxon>
        <taxon>Zoogloeaceae</taxon>
        <taxon>Nitrogeniibacter</taxon>
    </lineage>
</organism>
<feature type="transmembrane region" description="Helical" evidence="1">
    <location>
        <begin position="84"/>
        <end position="106"/>
    </location>
</feature>
<dbReference type="Proteomes" id="UP000501991">
    <property type="component" value="Chromosome"/>
</dbReference>
<keyword evidence="3" id="KW-1185">Reference proteome</keyword>
<keyword evidence="1" id="KW-0812">Transmembrane</keyword>
<feature type="transmembrane region" description="Helical" evidence="1">
    <location>
        <begin position="7"/>
        <end position="29"/>
    </location>
</feature>
<evidence type="ECO:0000313" key="2">
    <source>
        <dbReference type="EMBL" id="QID17299.1"/>
    </source>
</evidence>
<evidence type="ECO:0000313" key="3">
    <source>
        <dbReference type="Proteomes" id="UP000501991"/>
    </source>
</evidence>
<protein>
    <submittedName>
        <fullName evidence="2">DUF2069 domain-containing protein</fullName>
    </submittedName>
</protein>
<dbReference type="Pfam" id="PF09842">
    <property type="entry name" value="DUF2069"/>
    <property type="match status" value="1"/>
</dbReference>
<dbReference type="RefSeq" id="WP_173764463.1">
    <property type="nucleotide sequence ID" value="NZ_CP048836.1"/>
</dbReference>
<feature type="transmembrane region" description="Helical" evidence="1">
    <location>
        <begin position="35"/>
        <end position="53"/>
    </location>
</feature>